<protein>
    <recommendedName>
        <fullName evidence="2">Ubiquitin-like domain-containing protein</fullName>
    </recommendedName>
</protein>
<dbReference type="GO" id="GO:0005829">
    <property type="term" value="C:cytosol"/>
    <property type="evidence" value="ECO:0007669"/>
    <property type="project" value="TreeGrafter"/>
</dbReference>
<dbReference type="CDD" id="cd01805">
    <property type="entry name" value="Ubl_Rad23"/>
    <property type="match status" value="1"/>
</dbReference>
<evidence type="ECO:0000256" key="1">
    <source>
        <dbReference type="SAM" id="MobiDB-lite"/>
    </source>
</evidence>
<gene>
    <name evidence="3" type="ORF">PGLA2088_LOCUS42651</name>
</gene>
<dbReference type="PROSITE" id="PS50053">
    <property type="entry name" value="UBIQUITIN_2"/>
    <property type="match status" value="1"/>
</dbReference>
<dbReference type="Gene3D" id="3.10.20.90">
    <property type="entry name" value="Phosphatidylinositol 3-kinase Catalytic Subunit, Chain A, domain 1"/>
    <property type="match status" value="1"/>
</dbReference>
<dbReference type="GO" id="GO:0043130">
    <property type="term" value="F:ubiquitin binding"/>
    <property type="evidence" value="ECO:0007669"/>
    <property type="project" value="TreeGrafter"/>
</dbReference>
<sequence length="124" mass="12547">MKVTAKPLKGDPFDVEVQPEETVEALKAKIAAVKPDLPAELQKIVHEGKVLADASTLQECGVTDGNFVVIMLSKAKPAAPAAPAAPVAASSGSTGDSHGSAAPVAPVAPGMESTVQMLCDMGFP</sequence>
<dbReference type="FunFam" id="3.10.20.90:FF:000254">
    <property type="entry name" value="UV excision repair protein Rad23"/>
    <property type="match status" value="1"/>
</dbReference>
<dbReference type="GO" id="GO:0031593">
    <property type="term" value="F:polyubiquitin modification-dependent protein binding"/>
    <property type="evidence" value="ECO:0007669"/>
    <property type="project" value="TreeGrafter"/>
</dbReference>
<dbReference type="AlphaFoldDB" id="A0A813L503"/>
<evidence type="ECO:0000259" key="2">
    <source>
        <dbReference type="PROSITE" id="PS50053"/>
    </source>
</evidence>
<dbReference type="EMBL" id="CAJNNW010034425">
    <property type="protein sequence ID" value="CAE8722629.1"/>
    <property type="molecule type" value="Genomic_DNA"/>
</dbReference>
<dbReference type="SMART" id="SM00213">
    <property type="entry name" value="UBQ"/>
    <property type="match status" value="1"/>
</dbReference>
<evidence type="ECO:0000313" key="3">
    <source>
        <dbReference type="EMBL" id="CAE8722629.1"/>
    </source>
</evidence>
<dbReference type="GO" id="GO:0005654">
    <property type="term" value="C:nucleoplasm"/>
    <property type="evidence" value="ECO:0007669"/>
    <property type="project" value="TreeGrafter"/>
</dbReference>
<dbReference type="Pfam" id="PF00240">
    <property type="entry name" value="ubiquitin"/>
    <property type="match status" value="1"/>
</dbReference>
<dbReference type="InterPro" id="IPR029071">
    <property type="entry name" value="Ubiquitin-like_domsf"/>
</dbReference>
<reference evidence="3" key="1">
    <citation type="submission" date="2021-02" db="EMBL/GenBank/DDBJ databases">
        <authorList>
            <person name="Dougan E. K."/>
            <person name="Rhodes N."/>
            <person name="Thang M."/>
            <person name="Chan C."/>
        </authorList>
    </citation>
    <scope>NUCLEOTIDE SEQUENCE</scope>
</reference>
<accession>A0A813L503</accession>
<dbReference type="InterPro" id="IPR000626">
    <property type="entry name" value="Ubiquitin-like_dom"/>
</dbReference>
<evidence type="ECO:0000313" key="4">
    <source>
        <dbReference type="Proteomes" id="UP000626109"/>
    </source>
</evidence>
<organism evidence="3 4">
    <name type="scientific">Polarella glacialis</name>
    <name type="common">Dinoflagellate</name>
    <dbReference type="NCBI Taxonomy" id="89957"/>
    <lineage>
        <taxon>Eukaryota</taxon>
        <taxon>Sar</taxon>
        <taxon>Alveolata</taxon>
        <taxon>Dinophyceae</taxon>
        <taxon>Suessiales</taxon>
        <taxon>Suessiaceae</taxon>
        <taxon>Polarella</taxon>
    </lineage>
</organism>
<proteinExistence type="predicted"/>
<dbReference type="PANTHER" id="PTHR10621">
    <property type="entry name" value="UV EXCISION REPAIR PROTEIN RAD23"/>
    <property type="match status" value="1"/>
</dbReference>
<dbReference type="GO" id="GO:0070628">
    <property type="term" value="F:proteasome binding"/>
    <property type="evidence" value="ECO:0007669"/>
    <property type="project" value="TreeGrafter"/>
</dbReference>
<dbReference type="PANTHER" id="PTHR10621:SF0">
    <property type="entry name" value="UV EXCISION REPAIR PROTEIN RAD23"/>
    <property type="match status" value="1"/>
</dbReference>
<feature type="non-terminal residue" evidence="3">
    <location>
        <position position="1"/>
    </location>
</feature>
<dbReference type="Proteomes" id="UP000626109">
    <property type="component" value="Unassembled WGS sequence"/>
</dbReference>
<name>A0A813L503_POLGL</name>
<dbReference type="SUPFAM" id="SSF54236">
    <property type="entry name" value="Ubiquitin-like"/>
    <property type="match status" value="1"/>
</dbReference>
<feature type="region of interest" description="Disordered" evidence="1">
    <location>
        <begin position="81"/>
        <end position="107"/>
    </location>
</feature>
<feature type="domain" description="Ubiquitin-like" evidence="2">
    <location>
        <begin position="1"/>
        <end position="77"/>
    </location>
</feature>
<dbReference type="GO" id="GO:0043161">
    <property type="term" value="P:proteasome-mediated ubiquitin-dependent protein catabolic process"/>
    <property type="evidence" value="ECO:0007669"/>
    <property type="project" value="TreeGrafter"/>
</dbReference>
<comment type="caution">
    <text evidence="3">The sequence shown here is derived from an EMBL/GenBank/DDBJ whole genome shotgun (WGS) entry which is preliminary data.</text>
</comment>